<evidence type="ECO:0000313" key="3">
    <source>
        <dbReference type="Proteomes" id="UP000309488"/>
    </source>
</evidence>
<keyword evidence="1" id="KW-0732">Signal</keyword>
<dbReference type="RefSeq" id="WP_136843157.1">
    <property type="nucleotide sequence ID" value="NZ_SWBR01000004.1"/>
</dbReference>
<evidence type="ECO:0000313" key="2">
    <source>
        <dbReference type="EMBL" id="TKC06802.1"/>
    </source>
</evidence>
<feature type="signal peptide" evidence="1">
    <location>
        <begin position="1"/>
        <end position="18"/>
    </location>
</feature>
<reference evidence="2 3" key="1">
    <citation type="submission" date="2019-04" db="EMBL/GenBank/DDBJ databases">
        <title>Pedobacter sp. RP-3-22 sp. nov., isolated from Arctic soil.</title>
        <authorList>
            <person name="Dahal R.H."/>
            <person name="Kim D.-U."/>
        </authorList>
    </citation>
    <scope>NUCLEOTIDE SEQUENCE [LARGE SCALE GENOMIC DNA]</scope>
    <source>
        <strain evidence="2 3">RP-3-22</strain>
    </source>
</reference>
<comment type="caution">
    <text evidence="2">The sequence shown here is derived from an EMBL/GenBank/DDBJ whole genome shotgun (WGS) entry which is preliminary data.</text>
</comment>
<evidence type="ECO:0000256" key="1">
    <source>
        <dbReference type="SAM" id="SignalP"/>
    </source>
</evidence>
<dbReference type="AlphaFoldDB" id="A0A4U1CN57"/>
<gene>
    <name evidence="2" type="ORF">FA048_16525</name>
</gene>
<organism evidence="2 3">
    <name type="scientific">Pedobacter polaris</name>
    <dbReference type="NCBI Taxonomy" id="2571273"/>
    <lineage>
        <taxon>Bacteria</taxon>
        <taxon>Pseudomonadati</taxon>
        <taxon>Bacteroidota</taxon>
        <taxon>Sphingobacteriia</taxon>
        <taxon>Sphingobacteriales</taxon>
        <taxon>Sphingobacteriaceae</taxon>
        <taxon>Pedobacter</taxon>
    </lineage>
</organism>
<feature type="chain" id="PRO_5020840101" evidence="1">
    <location>
        <begin position="19"/>
        <end position="64"/>
    </location>
</feature>
<name>A0A4U1CN57_9SPHI</name>
<accession>A0A4U1CN57</accession>
<dbReference type="Proteomes" id="UP000309488">
    <property type="component" value="Unassembled WGS sequence"/>
</dbReference>
<keyword evidence="3" id="KW-1185">Reference proteome</keyword>
<protein>
    <submittedName>
        <fullName evidence="2">Uncharacterized protein</fullName>
    </submittedName>
</protein>
<dbReference type="EMBL" id="SWBR01000004">
    <property type="protein sequence ID" value="TKC06802.1"/>
    <property type="molecule type" value="Genomic_DNA"/>
</dbReference>
<proteinExistence type="predicted"/>
<sequence length="64" mass="6950">MKKIILSLALLYPLLSFGQESFNISGKVGFNNAAIAILAYEANSIKHADTAKVKNGIEVYLVTH</sequence>